<dbReference type="Pfam" id="PF02661">
    <property type="entry name" value="Fic"/>
    <property type="match status" value="1"/>
</dbReference>
<gene>
    <name evidence="10" type="ORF">DXA63_01405</name>
</gene>
<dbReference type="EC" id="2.7.7.108" evidence="5"/>
<keyword evidence="3" id="KW-0547">Nucleotide-binding</keyword>
<comment type="caution">
    <text evidence="10">The sequence shown here is derived from an EMBL/GenBank/DDBJ whole genome shotgun (WGS) entry which is preliminary data.</text>
</comment>
<name>A0AA92UNQ4_9BACT</name>
<dbReference type="PROSITE" id="PS51459">
    <property type="entry name" value="FIDO"/>
    <property type="match status" value="1"/>
</dbReference>
<dbReference type="PANTHER" id="PTHR39560:SF1">
    <property type="entry name" value="PROTEIN ADENYLYLTRANSFERASE FIC-RELATED"/>
    <property type="match status" value="1"/>
</dbReference>
<dbReference type="Proteomes" id="UP000285604">
    <property type="component" value="Unassembled WGS sequence"/>
</dbReference>
<dbReference type="InterPro" id="IPR033788">
    <property type="entry name" value="VbhA-like"/>
</dbReference>
<evidence type="ECO:0000313" key="10">
    <source>
        <dbReference type="EMBL" id="RGX98168.1"/>
    </source>
</evidence>
<dbReference type="InterPro" id="IPR049514">
    <property type="entry name" value="Fic-like_C"/>
</dbReference>
<dbReference type="CDD" id="cd11586">
    <property type="entry name" value="VbhA_like"/>
    <property type="match status" value="1"/>
</dbReference>
<dbReference type="InterPro" id="IPR003812">
    <property type="entry name" value="Fido"/>
</dbReference>
<keyword evidence="2" id="KW-0548">Nucleotidyltransferase</keyword>
<dbReference type="PANTHER" id="PTHR39560">
    <property type="entry name" value="PROTEIN ADENYLYLTRANSFERASE FIC-RELATED"/>
    <property type="match status" value="1"/>
</dbReference>
<dbReference type="GO" id="GO:0070733">
    <property type="term" value="F:AMPylase activity"/>
    <property type="evidence" value="ECO:0007669"/>
    <property type="project" value="UniProtKB-EC"/>
</dbReference>
<evidence type="ECO:0000256" key="1">
    <source>
        <dbReference type="ARBA" id="ARBA00022679"/>
    </source>
</evidence>
<feature type="region of interest" description="Disordered" evidence="8">
    <location>
        <begin position="285"/>
        <end position="304"/>
    </location>
</feature>
<accession>A0AA92UNQ4</accession>
<keyword evidence="1" id="KW-0808">Transferase</keyword>
<evidence type="ECO:0000256" key="5">
    <source>
        <dbReference type="ARBA" id="ARBA00034531"/>
    </source>
</evidence>
<evidence type="ECO:0000256" key="6">
    <source>
        <dbReference type="ARBA" id="ARBA00047939"/>
    </source>
</evidence>
<dbReference type="GO" id="GO:0005524">
    <property type="term" value="F:ATP binding"/>
    <property type="evidence" value="ECO:0007669"/>
    <property type="project" value="UniProtKB-KW"/>
</dbReference>
<dbReference type="Gene3D" id="1.10.8.1050">
    <property type="entry name" value="Antitoxin VbhA-like"/>
    <property type="match status" value="1"/>
</dbReference>
<keyword evidence="4" id="KW-0067">ATP-binding</keyword>
<evidence type="ECO:0000256" key="2">
    <source>
        <dbReference type="ARBA" id="ARBA00022695"/>
    </source>
</evidence>
<evidence type="ECO:0000256" key="7">
    <source>
        <dbReference type="ARBA" id="ARBA00048696"/>
    </source>
</evidence>
<comment type="catalytic activity">
    <reaction evidence="7">
        <text>L-tyrosyl-[protein] + ATP = O-(5'-adenylyl)-L-tyrosyl-[protein] + diphosphate</text>
        <dbReference type="Rhea" id="RHEA:54288"/>
        <dbReference type="Rhea" id="RHEA-COMP:10136"/>
        <dbReference type="Rhea" id="RHEA-COMP:13846"/>
        <dbReference type="ChEBI" id="CHEBI:30616"/>
        <dbReference type="ChEBI" id="CHEBI:33019"/>
        <dbReference type="ChEBI" id="CHEBI:46858"/>
        <dbReference type="ChEBI" id="CHEBI:83624"/>
        <dbReference type="EC" id="2.7.7.108"/>
    </reaction>
</comment>
<dbReference type="GO" id="GO:0051302">
    <property type="term" value="P:regulation of cell division"/>
    <property type="evidence" value="ECO:0007669"/>
    <property type="project" value="TreeGrafter"/>
</dbReference>
<evidence type="ECO:0000256" key="4">
    <source>
        <dbReference type="ARBA" id="ARBA00022840"/>
    </source>
</evidence>
<dbReference type="Pfam" id="PF21247">
    <property type="entry name" value="Fic-like_C"/>
    <property type="match status" value="1"/>
</dbReference>
<evidence type="ECO:0000256" key="3">
    <source>
        <dbReference type="ARBA" id="ARBA00022741"/>
    </source>
</evidence>
<proteinExistence type="predicted"/>
<dbReference type="InterPro" id="IPR036597">
    <property type="entry name" value="Fido-like_dom_sf"/>
</dbReference>
<dbReference type="AlphaFoldDB" id="A0AA92UNQ4"/>
<protein>
    <recommendedName>
        <fullName evidence="5">protein adenylyltransferase</fullName>
        <ecNumber evidence="5">2.7.7.108</ecNumber>
    </recommendedName>
</protein>
<evidence type="ECO:0000256" key="8">
    <source>
        <dbReference type="SAM" id="MobiDB-lite"/>
    </source>
</evidence>
<evidence type="ECO:0000313" key="11">
    <source>
        <dbReference type="Proteomes" id="UP000285604"/>
    </source>
</evidence>
<evidence type="ECO:0000259" key="9">
    <source>
        <dbReference type="PROSITE" id="PS51459"/>
    </source>
</evidence>
<dbReference type="EMBL" id="QSCI01000003">
    <property type="protein sequence ID" value="RGX98168.1"/>
    <property type="molecule type" value="Genomic_DNA"/>
</dbReference>
<comment type="catalytic activity">
    <reaction evidence="6">
        <text>L-threonyl-[protein] + ATP = 3-O-(5'-adenylyl)-L-threonyl-[protein] + diphosphate</text>
        <dbReference type="Rhea" id="RHEA:54292"/>
        <dbReference type="Rhea" id="RHEA-COMP:11060"/>
        <dbReference type="Rhea" id="RHEA-COMP:13847"/>
        <dbReference type="ChEBI" id="CHEBI:30013"/>
        <dbReference type="ChEBI" id="CHEBI:30616"/>
        <dbReference type="ChEBI" id="CHEBI:33019"/>
        <dbReference type="ChEBI" id="CHEBI:138113"/>
        <dbReference type="EC" id="2.7.7.108"/>
    </reaction>
</comment>
<dbReference type="InterPro" id="IPR043038">
    <property type="entry name" value="VbhA_sf"/>
</dbReference>
<sequence>MNKDNINEFASFDEYLRQGEPSQKERAENWKTAIGLQAVDGLQPSAYLIDVAKRNIEGEITLDETRKLIDSYYQSKTVRTPKDEDEEEADKVSANIAKILASKTFAFNTNGYVSLHRRIFEGVFKHAGEIRQYDISKKEWVLEGDSVNYLNWEDLRRALDWDIEQEKNFSYKGLTDDEKIEHITKFISGIWQIHAFREGNTRTTAIFTIQYLRSLGYEVNNEMFAKHSWYFRNALVRANYRNIQKGIDYSPIYLVRFFRNLLLKDGWVLKNRYLHIRPTDDWKEQPRIGTPQVPRKLSSSTPQVPHKFSQHVETLILSFNDEYMTSAEIMGAIGLKDRKSFSELYLNAALSEKAIERKYPNTPRHPRQQYRMTELAKTWKEGYEKKNK</sequence>
<reference evidence="10 11" key="1">
    <citation type="submission" date="2018-08" db="EMBL/GenBank/DDBJ databases">
        <title>A genome reference for cultivated species of the human gut microbiota.</title>
        <authorList>
            <person name="Zou Y."/>
            <person name="Xue W."/>
            <person name="Luo G."/>
        </authorList>
    </citation>
    <scope>NUCLEOTIDE SEQUENCE [LARGE SCALE GENOMIC DNA]</scope>
    <source>
        <strain evidence="10 11">OF03-3</strain>
    </source>
</reference>
<feature type="domain" description="Fido" evidence="9">
    <location>
        <begin position="107"/>
        <end position="260"/>
    </location>
</feature>
<dbReference type="SUPFAM" id="SSF140931">
    <property type="entry name" value="Fic-like"/>
    <property type="match status" value="1"/>
</dbReference>
<dbReference type="Gene3D" id="1.10.3290.10">
    <property type="entry name" value="Fido-like domain"/>
    <property type="match status" value="1"/>
</dbReference>
<organism evidence="10 11">
    <name type="scientific">Segatella copri</name>
    <dbReference type="NCBI Taxonomy" id="165179"/>
    <lineage>
        <taxon>Bacteria</taxon>
        <taxon>Pseudomonadati</taxon>
        <taxon>Bacteroidota</taxon>
        <taxon>Bacteroidia</taxon>
        <taxon>Bacteroidales</taxon>
        <taxon>Prevotellaceae</taxon>
        <taxon>Segatella</taxon>
    </lineage>
</organism>